<evidence type="ECO:0000256" key="5">
    <source>
        <dbReference type="ARBA" id="ARBA00023004"/>
    </source>
</evidence>
<keyword evidence="3 8" id="KW-0479">Metal-binding</keyword>
<evidence type="ECO:0000256" key="6">
    <source>
        <dbReference type="ARBA" id="ARBA00023014"/>
    </source>
</evidence>
<dbReference type="GO" id="GO:0005506">
    <property type="term" value="F:iron ion binding"/>
    <property type="evidence" value="ECO:0007669"/>
    <property type="project" value="UniProtKB-UniRule"/>
</dbReference>
<comment type="caution">
    <text evidence="10">The sequence shown here is derived from an EMBL/GenBank/DDBJ whole genome shotgun (WGS) entry which is preliminary data.</text>
</comment>
<dbReference type="AlphaFoldDB" id="A0A2U1FDC0"/>
<keyword evidence="2 8" id="KW-0813">Transport</keyword>
<dbReference type="EMBL" id="QEKW01000005">
    <property type="protein sequence ID" value="PVZ10203.1"/>
    <property type="molecule type" value="Genomic_DNA"/>
</dbReference>
<organism evidence="10 11">
    <name type="scientific">Actinomycetospora cinnamomea</name>
    <dbReference type="NCBI Taxonomy" id="663609"/>
    <lineage>
        <taxon>Bacteria</taxon>
        <taxon>Bacillati</taxon>
        <taxon>Actinomycetota</taxon>
        <taxon>Actinomycetes</taxon>
        <taxon>Pseudonocardiales</taxon>
        <taxon>Pseudonocardiaceae</taxon>
        <taxon>Actinomycetospora</taxon>
    </lineage>
</organism>
<evidence type="ECO:0000313" key="10">
    <source>
        <dbReference type="EMBL" id="PVZ10203.1"/>
    </source>
</evidence>
<dbReference type="PRINTS" id="PR00352">
    <property type="entry name" value="3FE4SFRDOXIN"/>
</dbReference>
<dbReference type="Proteomes" id="UP000245639">
    <property type="component" value="Unassembled WGS sequence"/>
</dbReference>
<dbReference type="InterPro" id="IPR017896">
    <property type="entry name" value="4Fe4S_Fe-S-bd"/>
</dbReference>
<dbReference type="InterPro" id="IPR051269">
    <property type="entry name" value="Fe-S_cluster_ET"/>
</dbReference>
<keyword evidence="4 8" id="KW-0249">Electron transport</keyword>
<dbReference type="GO" id="GO:0051538">
    <property type="term" value="F:3 iron, 4 sulfur cluster binding"/>
    <property type="evidence" value="ECO:0007669"/>
    <property type="project" value="UniProtKB-KW"/>
</dbReference>
<evidence type="ECO:0000256" key="4">
    <source>
        <dbReference type="ARBA" id="ARBA00022982"/>
    </source>
</evidence>
<feature type="domain" description="4Fe-4S ferredoxin-type" evidence="9">
    <location>
        <begin position="1"/>
        <end position="29"/>
    </location>
</feature>
<dbReference type="GO" id="GO:0009055">
    <property type="term" value="F:electron transfer activity"/>
    <property type="evidence" value="ECO:0007669"/>
    <property type="project" value="UniProtKB-UniRule"/>
</dbReference>
<proteinExistence type="predicted"/>
<dbReference type="PANTHER" id="PTHR36923:SF3">
    <property type="entry name" value="FERREDOXIN"/>
    <property type="match status" value="1"/>
</dbReference>
<dbReference type="InterPro" id="IPR001080">
    <property type="entry name" value="3Fe4S_ferredoxin"/>
</dbReference>
<dbReference type="Pfam" id="PF13459">
    <property type="entry name" value="Fer4_15"/>
    <property type="match status" value="1"/>
</dbReference>
<evidence type="ECO:0000313" key="11">
    <source>
        <dbReference type="Proteomes" id="UP000245639"/>
    </source>
</evidence>
<keyword evidence="6 8" id="KW-0411">Iron-sulfur</keyword>
<accession>A0A2U1FDC0</accession>
<comment type="function">
    <text evidence="8">Ferredoxins are iron-sulfur proteins that transfer electrons in a wide variety of metabolic reactions.</text>
</comment>
<dbReference type="OrthoDB" id="3215002at2"/>
<dbReference type="SUPFAM" id="SSF54862">
    <property type="entry name" value="4Fe-4S ferredoxins"/>
    <property type="match status" value="1"/>
</dbReference>
<keyword evidence="11" id="KW-1185">Reference proteome</keyword>
<evidence type="ECO:0000256" key="2">
    <source>
        <dbReference type="ARBA" id="ARBA00022448"/>
    </source>
</evidence>
<evidence type="ECO:0000256" key="3">
    <source>
        <dbReference type="ARBA" id="ARBA00022723"/>
    </source>
</evidence>
<comment type="cofactor">
    <cofactor evidence="1">
        <name>[3Fe-4S] cluster</name>
        <dbReference type="ChEBI" id="CHEBI:21137"/>
    </cofactor>
</comment>
<keyword evidence="5 8" id="KW-0408">Iron</keyword>
<protein>
    <recommendedName>
        <fullName evidence="8">Ferredoxin</fullName>
    </recommendedName>
</protein>
<dbReference type="RefSeq" id="WP_116708433.1">
    <property type="nucleotide sequence ID" value="NZ_QEKW01000005.1"/>
</dbReference>
<dbReference type="PROSITE" id="PS51379">
    <property type="entry name" value="4FE4S_FER_2"/>
    <property type="match status" value="1"/>
</dbReference>
<name>A0A2U1FDC0_9PSEU</name>
<evidence type="ECO:0000259" key="9">
    <source>
        <dbReference type="PROSITE" id="PS51379"/>
    </source>
</evidence>
<dbReference type="PANTHER" id="PTHR36923">
    <property type="entry name" value="FERREDOXIN"/>
    <property type="match status" value="1"/>
</dbReference>
<sequence length="67" mass="7239">MRIVVDWDKCTGMGMCESLAPDVFEVDDDGSLILHTEEVSQDQEAEVREAVAACPTEALSLEGPIDA</sequence>
<evidence type="ECO:0000256" key="1">
    <source>
        <dbReference type="ARBA" id="ARBA00001927"/>
    </source>
</evidence>
<dbReference type="Gene3D" id="3.30.70.20">
    <property type="match status" value="1"/>
</dbReference>
<evidence type="ECO:0000256" key="8">
    <source>
        <dbReference type="RuleBase" id="RU368020"/>
    </source>
</evidence>
<evidence type="ECO:0000256" key="7">
    <source>
        <dbReference type="ARBA" id="ARBA00023291"/>
    </source>
</evidence>
<keyword evidence="7" id="KW-0003">3Fe-4S</keyword>
<reference evidence="10 11" key="1">
    <citation type="submission" date="2018-04" db="EMBL/GenBank/DDBJ databases">
        <title>Genomic Encyclopedia of Type Strains, Phase IV (KMG-IV): sequencing the most valuable type-strain genomes for metagenomic binning, comparative biology and taxonomic classification.</title>
        <authorList>
            <person name="Goeker M."/>
        </authorList>
    </citation>
    <scope>NUCLEOTIDE SEQUENCE [LARGE SCALE GENOMIC DNA]</scope>
    <source>
        <strain evidence="10 11">DSM 45771</strain>
    </source>
</reference>
<gene>
    <name evidence="10" type="ORF">C8D89_105280</name>
</gene>